<dbReference type="GeneID" id="33357419"/>
<evidence type="ECO:0000313" key="1">
    <source>
        <dbReference type="EMBL" id="ARW64380.1"/>
    </source>
</evidence>
<name>A0A1Z1MEC5_9FLOR</name>
<reference evidence="1" key="1">
    <citation type="journal article" date="2017" name="J. Phycol.">
        <title>Analysis of chloroplast genomes and a supermatrix inform reclassification of the Rhodomelaceae (Rhodophyta).</title>
        <authorList>
            <person name="Diaz-Tapia P."/>
            <person name="Maggs C.A."/>
            <person name="West J.A."/>
            <person name="Verbruggen H."/>
        </authorList>
    </citation>
    <scope>NUCLEOTIDE SEQUENCE</scope>
    <source>
        <strain evidence="1">PD763</strain>
    </source>
</reference>
<protein>
    <submittedName>
        <fullName evidence="1">Uncharacterized protein</fullName>
    </submittedName>
</protein>
<dbReference type="AlphaFoldDB" id="A0A1Z1MEC5"/>
<keyword evidence="1" id="KW-0150">Chloroplast</keyword>
<dbReference type="RefSeq" id="YP_009395400.1">
    <property type="nucleotide sequence ID" value="NC_035277.1"/>
</dbReference>
<geneLocation type="chloroplast" evidence="1"/>
<proteinExistence type="predicted"/>
<sequence length="51" mass="5846">MNILSLTRNQIISEANNAFNLNMKIFQALNCNNIKIMLLLFSINNCFNQLA</sequence>
<dbReference type="EMBL" id="MF101432">
    <property type="protein sequence ID" value="ARW64380.1"/>
    <property type="molecule type" value="Genomic_DNA"/>
</dbReference>
<accession>A0A1Z1MEC5</accession>
<gene>
    <name evidence="1" type="primary">orf51</name>
</gene>
<organism evidence="1">
    <name type="scientific">Polysiphonia infestans</name>
    <dbReference type="NCBI Taxonomy" id="2006978"/>
    <lineage>
        <taxon>Eukaryota</taxon>
        <taxon>Rhodophyta</taxon>
        <taxon>Florideophyceae</taxon>
        <taxon>Rhodymeniophycidae</taxon>
        <taxon>Ceramiales</taxon>
        <taxon>Rhodomelaceae</taxon>
        <taxon>Polysiphonioideae</taxon>
        <taxon>Polysiphonia</taxon>
    </lineage>
</organism>
<keyword evidence="1" id="KW-0934">Plastid</keyword>